<keyword evidence="2 4" id="KW-0863">Zinc-finger</keyword>
<evidence type="ECO:0000256" key="4">
    <source>
        <dbReference type="PROSITE-ProRule" id="PRU00134"/>
    </source>
</evidence>
<keyword evidence="1" id="KW-0479">Metal-binding</keyword>
<keyword evidence="3" id="KW-0862">Zinc</keyword>
<evidence type="ECO:0000313" key="7">
    <source>
        <dbReference type="Proteomes" id="UP001215280"/>
    </source>
</evidence>
<dbReference type="Pfam" id="PF01753">
    <property type="entry name" value="zf-MYND"/>
    <property type="match status" value="1"/>
</dbReference>
<proteinExistence type="predicted"/>
<protein>
    <recommendedName>
        <fullName evidence="5">MYND-type domain-containing protein</fullName>
    </recommendedName>
</protein>
<accession>A0AAD7K4H2</accession>
<organism evidence="6 7">
    <name type="scientific">Mycena maculata</name>
    <dbReference type="NCBI Taxonomy" id="230809"/>
    <lineage>
        <taxon>Eukaryota</taxon>
        <taxon>Fungi</taxon>
        <taxon>Dikarya</taxon>
        <taxon>Basidiomycota</taxon>
        <taxon>Agaricomycotina</taxon>
        <taxon>Agaricomycetes</taxon>
        <taxon>Agaricomycetidae</taxon>
        <taxon>Agaricales</taxon>
        <taxon>Marasmiineae</taxon>
        <taxon>Mycenaceae</taxon>
        <taxon>Mycena</taxon>
    </lineage>
</organism>
<evidence type="ECO:0000259" key="5">
    <source>
        <dbReference type="PROSITE" id="PS50865"/>
    </source>
</evidence>
<gene>
    <name evidence="6" type="ORF">DFH07DRAFT_796856</name>
</gene>
<feature type="domain" description="MYND-type" evidence="5">
    <location>
        <begin position="383"/>
        <end position="422"/>
    </location>
</feature>
<evidence type="ECO:0000256" key="3">
    <source>
        <dbReference type="ARBA" id="ARBA00022833"/>
    </source>
</evidence>
<dbReference type="GO" id="GO:0008270">
    <property type="term" value="F:zinc ion binding"/>
    <property type="evidence" value="ECO:0007669"/>
    <property type="project" value="UniProtKB-KW"/>
</dbReference>
<dbReference type="InterPro" id="IPR002893">
    <property type="entry name" value="Znf_MYND"/>
</dbReference>
<dbReference type="AlphaFoldDB" id="A0AAD7K4H2"/>
<dbReference type="EMBL" id="JARJLG010000009">
    <property type="protein sequence ID" value="KAJ7777972.1"/>
    <property type="molecule type" value="Genomic_DNA"/>
</dbReference>
<keyword evidence="7" id="KW-1185">Reference proteome</keyword>
<dbReference type="SUPFAM" id="SSF144232">
    <property type="entry name" value="HIT/MYND zinc finger-like"/>
    <property type="match status" value="1"/>
</dbReference>
<dbReference type="Gene3D" id="6.10.140.2220">
    <property type="match status" value="1"/>
</dbReference>
<dbReference type="Proteomes" id="UP001215280">
    <property type="component" value="Unassembled WGS sequence"/>
</dbReference>
<name>A0AAD7K4H2_9AGAR</name>
<evidence type="ECO:0000313" key="6">
    <source>
        <dbReference type="EMBL" id="KAJ7777972.1"/>
    </source>
</evidence>
<comment type="caution">
    <text evidence="6">The sequence shown here is derived from an EMBL/GenBank/DDBJ whole genome shotgun (WGS) entry which is preliminary data.</text>
</comment>
<dbReference type="PROSITE" id="PS50865">
    <property type="entry name" value="ZF_MYND_2"/>
    <property type="match status" value="1"/>
</dbReference>
<reference evidence="6" key="1">
    <citation type="submission" date="2023-03" db="EMBL/GenBank/DDBJ databases">
        <title>Massive genome expansion in bonnet fungi (Mycena s.s.) driven by repeated elements and novel gene families across ecological guilds.</title>
        <authorList>
            <consortium name="Lawrence Berkeley National Laboratory"/>
            <person name="Harder C.B."/>
            <person name="Miyauchi S."/>
            <person name="Viragh M."/>
            <person name="Kuo A."/>
            <person name="Thoen E."/>
            <person name="Andreopoulos B."/>
            <person name="Lu D."/>
            <person name="Skrede I."/>
            <person name="Drula E."/>
            <person name="Henrissat B."/>
            <person name="Morin E."/>
            <person name="Kohler A."/>
            <person name="Barry K."/>
            <person name="LaButti K."/>
            <person name="Morin E."/>
            <person name="Salamov A."/>
            <person name="Lipzen A."/>
            <person name="Mereny Z."/>
            <person name="Hegedus B."/>
            <person name="Baldrian P."/>
            <person name="Stursova M."/>
            <person name="Weitz H."/>
            <person name="Taylor A."/>
            <person name="Grigoriev I.V."/>
            <person name="Nagy L.G."/>
            <person name="Martin F."/>
            <person name="Kauserud H."/>
        </authorList>
    </citation>
    <scope>NUCLEOTIDE SEQUENCE</scope>
    <source>
        <strain evidence="6">CBHHK188m</strain>
    </source>
</reference>
<evidence type="ECO:0000256" key="1">
    <source>
        <dbReference type="ARBA" id="ARBA00022723"/>
    </source>
</evidence>
<evidence type="ECO:0000256" key="2">
    <source>
        <dbReference type="ARBA" id="ARBA00022771"/>
    </source>
</evidence>
<sequence length="485" mass="53075">MTLEEDLAFLGLTGPTAALRLKISGSAHFLTWFTKSPNSTLCAASIVKITQRLLPPDADGKFCLRFLRTDCGACLDGLVHFVAVPGTDDQLRQLQTRLNECHCDLTNEIVQTIHDADSESGGLSFADMISSIFTILSSVIHAGIKVGHVVGGSPAPETNETAKKWPANAAALFPAGQEAAVTSFARLFRLTKSAHILDFIRILLPHCPSLALPISASPLFWEVMVEGLQAAVDEFHEDPSLTSAAALGPDSTEEEATPRQNIRAFTMLLADFIPILTETLKQKITASALMPHGRKIHDLLLKVLQIAKGSPNQDGLATFCLCVAGMALCVASHLPKSRRPPRIHPLIKSYGRLQREPTAWASMQVFVILSRLAYEARCCNVGCTETSESSAQKLRYCARCRLMRYCSSGCQKAAWKEHKGICPDLEKLNTKAISSVRNVESEPTGQFMIEFEKKTKKLGFTEGRMKEIAEELTPFCDFRNQTGTS</sequence>